<evidence type="ECO:0000256" key="1">
    <source>
        <dbReference type="ARBA" id="ARBA00008614"/>
    </source>
</evidence>
<comment type="function">
    <text evidence="2">Repressor of jasmonate responses.</text>
</comment>
<comment type="similarity">
    <text evidence="1 2">Belongs to the TIFY/JAZ family.</text>
</comment>
<evidence type="ECO:0000256" key="3">
    <source>
        <dbReference type="SAM" id="MobiDB-lite"/>
    </source>
</evidence>
<feature type="region of interest" description="Disordered" evidence="3">
    <location>
        <begin position="1"/>
        <end position="20"/>
    </location>
</feature>
<protein>
    <recommendedName>
        <fullName evidence="2">Protein TIFY</fullName>
    </recommendedName>
    <alternativeName>
        <fullName evidence="2">Jasmonate ZIM domain-containing protein</fullName>
    </alternativeName>
</protein>
<keyword evidence="2" id="KW-0539">Nucleus</keyword>
<feature type="compositionally biased region" description="Basic and acidic residues" evidence="3">
    <location>
        <begin position="1"/>
        <end position="19"/>
    </location>
</feature>
<sequence>MSSSRHLSDSGRVGKEPAPEKSNFVHTCNLLSRYIKKKGNLRNLNLEIGGQVESLESIMRPVSSQLTSINIEDASNESSTSKDAIMAPNNAPLTMFYAGRVLVFDDFPAEKARELVQLASNINSNMATGKEKVIPDGGVASSSAAQEWRPLPTQVDGSLEAGGIFSNTFNEKMNTSGSSSGAHGWLLQQPRSIGSRKANGIFSNFVIEKVVDGAAAPSYGAQEWLAPKPEANGSRKATGLFSYPVIEKMNTGGAVMSASGVQEWLRPLWRTNSSCKDSGVLSDPVKVKMNPGGAVASSSGVRDWLSPQPENKGSHLAIGTSSSSVEEKTNTGGVMASLSKSQNMIPPQSEANVSDLPIARRSSLHRFLEKRKDRCATF</sequence>
<feature type="region of interest" description="Disordered" evidence="3">
    <location>
        <begin position="307"/>
        <end position="332"/>
    </location>
</feature>
<evidence type="ECO:0000313" key="6">
    <source>
        <dbReference type="Proteomes" id="UP000594638"/>
    </source>
</evidence>
<evidence type="ECO:0000259" key="4">
    <source>
        <dbReference type="PROSITE" id="PS51320"/>
    </source>
</evidence>
<dbReference type="PROSITE" id="PS51320">
    <property type="entry name" value="TIFY"/>
    <property type="match status" value="1"/>
</dbReference>
<dbReference type="InterPro" id="IPR018467">
    <property type="entry name" value="CCT_CS"/>
</dbReference>
<dbReference type="InterPro" id="IPR040390">
    <property type="entry name" value="TIFY/JAZ"/>
</dbReference>
<proteinExistence type="inferred from homology"/>
<dbReference type="SMART" id="SM00979">
    <property type="entry name" value="TIFY"/>
    <property type="match status" value="1"/>
</dbReference>
<dbReference type="AlphaFoldDB" id="A0A8S0RZW3"/>
<keyword evidence="6" id="KW-1185">Reference proteome</keyword>
<dbReference type="PANTHER" id="PTHR33077">
    <property type="entry name" value="PROTEIN TIFY 4A-RELATED-RELATED"/>
    <property type="match status" value="1"/>
</dbReference>
<dbReference type="Gramene" id="OE9A116362T2">
    <property type="protein sequence ID" value="OE9A116362C2"/>
    <property type="gene ID" value="OE9A116362"/>
</dbReference>
<dbReference type="Proteomes" id="UP000594638">
    <property type="component" value="Unassembled WGS sequence"/>
</dbReference>
<name>A0A8S0RZW3_OLEEU</name>
<dbReference type="Pfam" id="PF06200">
    <property type="entry name" value="tify"/>
    <property type="match status" value="1"/>
</dbReference>
<reference evidence="5 6" key="1">
    <citation type="submission" date="2019-12" db="EMBL/GenBank/DDBJ databases">
        <authorList>
            <person name="Alioto T."/>
            <person name="Alioto T."/>
            <person name="Gomez Garrido J."/>
        </authorList>
    </citation>
    <scope>NUCLEOTIDE SEQUENCE [LARGE SCALE GENOMIC DNA]</scope>
</reference>
<accession>A0A8S0RZW3</accession>
<organism evidence="5 6">
    <name type="scientific">Olea europaea subsp. europaea</name>
    <dbReference type="NCBI Taxonomy" id="158383"/>
    <lineage>
        <taxon>Eukaryota</taxon>
        <taxon>Viridiplantae</taxon>
        <taxon>Streptophyta</taxon>
        <taxon>Embryophyta</taxon>
        <taxon>Tracheophyta</taxon>
        <taxon>Spermatophyta</taxon>
        <taxon>Magnoliopsida</taxon>
        <taxon>eudicotyledons</taxon>
        <taxon>Gunneridae</taxon>
        <taxon>Pentapetalae</taxon>
        <taxon>asterids</taxon>
        <taxon>lamiids</taxon>
        <taxon>Lamiales</taxon>
        <taxon>Oleaceae</taxon>
        <taxon>Oleeae</taxon>
        <taxon>Olea</taxon>
    </lineage>
</organism>
<dbReference type="PANTHER" id="PTHR33077:SF52">
    <property type="entry name" value="PROTEIN TIFY 11D"/>
    <property type="match status" value="1"/>
</dbReference>
<dbReference type="EMBL" id="CACTIH010003831">
    <property type="protein sequence ID" value="CAA2985871.1"/>
    <property type="molecule type" value="Genomic_DNA"/>
</dbReference>
<keyword evidence="2" id="KW-1184">Jasmonic acid signaling pathway</keyword>
<dbReference type="InterPro" id="IPR010399">
    <property type="entry name" value="Tify_dom"/>
</dbReference>
<dbReference type="GO" id="GO:2000022">
    <property type="term" value="P:regulation of jasmonic acid mediated signaling pathway"/>
    <property type="evidence" value="ECO:0007669"/>
    <property type="project" value="UniProtKB-UniRule"/>
</dbReference>
<evidence type="ECO:0000256" key="2">
    <source>
        <dbReference type="RuleBase" id="RU369065"/>
    </source>
</evidence>
<dbReference type="GO" id="GO:0031347">
    <property type="term" value="P:regulation of defense response"/>
    <property type="evidence" value="ECO:0007669"/>
    <property type="project" value="UniProtKB-UniRule"/>
</dbReference>
<evidence type="ECO:0000313" key="5">
    <source>
        <dbReference type="EMBL" id="CAA2985871.1"/>
    </source>
</evidence>
<dbReference type="Pfam" id="PF09425">
    <property type="entry name" value="Jas_motif"/>
    <property type="match status" value="1"/>
</dbReference>
<feature type="domain" description="Tify" evidence="4">
    <location>
        <begin position="86"/>
        <end position="121"/>
    </location>
</feature>
<comment type="domain">
    <text evidence="2">The jas domain is required for interaction with COI1.</text>
</comment>
<comment type="subcellular location">
    <subcellularLocation>
        <location evidence="2">Nucleus</location>
    </subcellularLocation>
</comment>
<dbReference type="GO" id="GO:0009611">
    <property type="term" value="P:response to wounding"/>
    <property type="evidence" value="ECO:0007669"/>
    <property type="project" value="UniProtKB-UniRule"/>
</dbReference>
<gene>
    <name evidence="5" type="ORF">OLEA9_A116362</name>
</gene>
<comment type="caution">
    <text evidence="5">The sequence shown here is derived from an EMBL/GenBank/DDBJ whole genome shotgun (WGS) entry which is preliminary data.</text>
</comment>
<dbReference type="GO" id="GO:0005634">
    <property type="term" value="C:nucleus"/>
    <property type="evidence" value="ECO:0007669"/>
    <property type="project" value="UniProtKB-SubCell"/>
</dbReference>